<dbReference type="AlphaFoldDB" id="A0A1Q5PTT0"/>
<dbReference type="Proteomes" id="UP000185628">
    <property type="component" value="Unassembled WGS sequence"/>
</dbReference>
<sequence>MGDYPEFGGDVLVPYYYGGMNGAEFQFCAQPWNFNKCRKAKAAADDALSRARQKFAAASLYQGKGDAYRHCYWSARMTIDMGSATAKGFGDRHEAESSGADKKMDLRNNEIGRSVGRSYTRYATASWPDPLLWVQSL</sequence>
<dbReference type="EMBL" id="MQVR01000172">
    <property type="protein sequence ID" value="OKL50983.1"/>
    <property type="molecule type" value="Genomic_DNA"/>
</dbReference>
<dbReference type="Pfam" id="PF22322">
    <property type="entry name" value="DUF6973"/>
    <property type="match status" value="1"/>
</dbReference>
<evidence type="ECO:0000313" key="3">
    <source>
        <dbReference type="Proteomes" id="UP000185628"/>
    </source>
</evidence>
<evidence type="ECO:0000313" key="2">
    <source>
        <dbReference type="EMBL" id="OKL50983.1"/>
    </source>
</evidence>
<accession>A0A1Q5PTT0</accession>
<feature type="domain" description="DUF6973" evidence="1">
    <location>
        <begin position="35"/>
        <end position="121"/>
    </location>
</feature>
<proteinExistence type="predicted"/>
<keyword evidence="3" id="KW-1185">Reference proteome</keyword>
<gene>
    <name evidence="2" type="ORF">BSZ39_12885</name>
</gene>
<dbReference type="InterPro" id="IPR054246">
    <property type="entry name" value="DUF6973"/>
</dbReference>
<name>A0A1Q5PTT0_9ACTO</name>
<organism evidence="2 3">
    <name type="scientific">Bowdeniella nasicola</name>
    <dbReference type="NCBI Taxonomy" id="208480"/>
    <lineage>
        <taxon>Bacteria</taxon>
        <taxon>Bacillati</taxon>
        <taxon>Actinomycetota</taxon>
        <taxon>Actinomycetes</taxon>
        <taxon>Actinomycetales</taxon>
        <taxon>Actinomycetaceae</taxon>
        <taxon>Bowdeniella</taxon>
    </lineage>
</organism>
<reference evidence="3" key="1">
    <citation type="submission" date="2016-12" db="EMBL/GenBank/DDBJ databases">
        <authorList>
            <person name="Meng X."/>
        </authorList>
    </citation>
    <scope>NUCLEOTIDE SEQUENCE [LARGE SCALE GENOMIC DNA]</scope>
    <source>
        <strain evidence="3">DSM 19116</strain>
    </source>
</reference>
<comment type="caution">
    <text evidence="2">The sequence shown here is derived from an EMBL/GenBank/DDBJ whole genome shotgun (WGS) entry which is preliminary data.</text>
</comment>
<evidence type="ECO:0000259" key="1">
    <source>
        <dbReference type="Pfam" id="PF22322"/>
    </source>
</evidence>
<protein>
    <recommendedName>
        <fullName evidence="1">DUF6973 domain-containing protein</fullName>
    </recommendedName>
</protein>